<keyword evidence="2" id="KW-1185">Reference proteome</keyword>
<evidence type="ECO:0000313" key="2">
    <source>
        <dbReference type="Proteomes" id="UP001597110"/>
    </source>
</evidence>
<name>A0ABW2YA33_9GAMM</name>
<comment type="caution">
    <text evidence="1">The sequence shown here is derived from an EMBL/GenBank/DDBJ whole genome shotgun (WGS) entry which is preliminary data.</text>
</comment>
<gene>
    <name evidence="1" type="ORF">ACFQ0E_02835</name>
</gene>
<accession>A0ABW2YA33</accession>
<dbReference type="RefSeq" id="WP_386822182.1">
    <property type="nucleotide sequence ID" value="NZ_JBHTIF010000001.1"/>
</dbReference>
<reference evidence="2" key="1">
    <citation type="journal article" date="2019" name="Int. J. Syst. Evol. Microbiol.">
        <title>The Global Catalogue of Microorganisms (GCM) 10K type strain sequencing project: providing services to taxonomists for standard genome sequencing and annotation.</title>
        <authorList>
            <consortium name="The Broad Institute Genomics Platform"/>
            <consortium name="The Broad Institute Genome Sequencing Center for Infectious Disease"/>
            <person name="Wu L."/>
            <person name="Ma J."/>
        </authorList>
    </citation>
    <scope>NUCLEOTIDE SEQUENCE [LARGE SCALE GENOMIC DNA]</scope>
    <source>
        <strain evidence="2">CCUG 55585</strain>
    </source>
</reference>
<dbReference type="Proteomes" id="UP001597110">
    <property type="component" value="Unassembled WGS sequence"/>
</dbReference>
<proteinExistence type="predicted"/>
<dbReference type="EMBL" id="JBHTIF010000001">
    <property type="protein sequence ID" value="MFD0724527.1"/>
    <property type="molecule type" value="Genomic_DNA"/>
</dbReference>
<sequence>MSDFPEQMVDWTDVDAAQHLLAQCLGIFPRDVSMIEKKWVYWSDNSLGSTLYRMLEALVSAGVIEKRDEPDLQYRWIAD</sequence>
<evidence type="ECO:0000313" key="1">
    <source>
        <dbReference type="EMBL" id="MFD0724527.1"/>
    </source>
</evidence>
<organism evidence="1 2">
    <name type="scientific">Lysobacter brunescens</name>
    <dbReference type="NCBI Taxonomy" id="262323"/>
    <lineage>
        <taxon>Bacteria</taxon>
        <taxon>Pseudomonadati</taxon>
        <taxon>Pseudomonadota</taxon>
        <taxon>Gammaproteobacteria</taxon>
        <taxon>Lysobacterales</taxon>
        <taxon>Lysobacteraceae</taxon>
        <taxon>Lysobacter</taxon>
    </lineage>
</organism>
<protein>
    <submittedName>
        <fullName evidence="1">Uncharacterized protein</fullName>
    </submittedName>
</protein>